<dbReference type="OrthoDB" id="1117715at2"/>
<dbReference type="Proteomes" id="UP000236454">
    <property type="component" value="Unassembled WGS sequence"/>
</dbReference>
<name>A0A1I6YM59_9FLAO</name>
<dbReference type="STRING" id="477690.SAMN05216474_1009"/>
<dbReference type="Pfam" id="PF19788">
    <property type="entry name" value="DUF6272"/>
    <property type="match status" value="1"/>
</dbReference>
<protein>
    <submittedName>
        <fullName evidence="1">Uncharacterized protein</fullName>
    </submittedName>
</protein>
<dbReference type="AlphaFoldDB" id="A0A1I6YM59"/>
<sequence length="186" mass="21817">MNIDNIINYYEDSERDYLLFSYKGEISPQVISELITKSEDLLNSRKENKRIVKRICNIVIESLQNLYHHQIDPTQYPKSINEKHRNMIFIITFKDDNYHVHTGNFMKASETARIKRKIEEINNLSETEIKESYQSKLATLTQSEKGTAGLGFIDMRRKSGNPLRVNFHKLNSELSFFCLDITIHTL</sequence>
<dbReference type="NCBIfam" id="NF038262">
    <property type="entry name" value="SiaB_fam_kinase"/>
    <property type="match status" value="1"/>
</dbReference>
<accession>A0A1I6YM59</accession>
<evidence type="ECO:0000313" key="2">
    <source>
        <dbReference type="Proteomes" id="UP000236454"/>
    </source>
</evidence>
<dbReference type="InterPro" id="IPR046239">
    <property type="entry name" value="DUF6272"/>
</dbReference>
<organism evidence="1 2">
    <name type="scientific">Lishizhenia tianjinensis</name>
    <dbReference type="NCBI Taxonomy" id="477690"/>
    <lineage>
        <taxon>Bacteria</taxon>
        <taxon>Pseudomonadati</taxon>
        <taxon>Bacteroidota</taxon>
        <taxon>Flavobacteriia</taxon>
        <taxon>Flavobacteriales</taxon>
        <taxon>Crocinitomicaceae</taxon>
        <taxon>Lishizhenia</taxon>
    </lineage>
</organism>
<evidence type="ECO:0000313" key="1">
    <source>
        <dbReference type="EMBL" id="SFT51484.1"/>
    </source>
</evidence>
<proteinExistence type="predicted"/>
<dbReference type="RefSeq" id="WP_090247071.1">
    <property type="nucleotide sequence ID" value="NZ_FPAS01000001.1"/>
</dbReference>
<dbReference type="EMBL" id="FPAS01000001">
    <property type="protein sequence ID" value="SFT51484.1"/>
    <property type="molecule type" value="Genomic_DNA"/>
</dbReference>
<keyword evidence="2" id="KW-1185">Reference proteome</keyword>
<gene>
    <name evidence="1" type="ORF">SAMN05216474_1009</name>
</gene>
<reference evidence="1 2" key="1">
    <citation type="submission" date="2016-10" db="EMBL/GenBank/DDBJ databases">
        <authorList>
            <person name="de Groot N.N."/>
        </authorList>
    </citation>
    <scope>NUCLEOTIDE SEQUENCE [LARGE SCALE GENOMIC DNA]</scope>
    <source>
        <strain evidence="1 2">CGMCC 1.7005</strain>
    </source>
</reference>